<organism evidence="1 2">
    <name type="scientific">Roseiconus nitratireducens</name>
    <dbReference type="NCBI Taxonomy" id="2605748"/>
    <lineage>
        <taxon>Bacteria</taxon>
        <taxon>Pseudomonadati</taxon>
        <taxon>Planctomycetota</taxon>
        <taxon>Planctomycetia</taxon>
        <taxon>Pirellulales</taxon>
        <taxon>Pirellulaceae</taxon>
        <taxon>Roseiconus</taxon>
    </lineage>
</organism>
<gene>
    <name evidence="1" type="ORF">FYK55_22970</name>
</gene>
<proteinExistence type="predicted"/>
<keyword evidence="2" id="KW-1185">Reference proteome</keyword>
<reference evidence="1 2" key="1">
    <citation type="submission" date="2019-08" db="EMBL/GenBank/DDBJ databases">
        <authorList>
            <person name="Dhanesh K."/>
            <person name="Kumar G."/>
            <person name="Sasikala C."/>
            <person name="Venkata Ramana C."/>
        </authorList>
    </citation>
    <scope>NUCLEOTIDE SEQUENCE [LARGE SCALE GENOMIC DNA]</scope>
    <source>
        <strain evidence="1 2">JC645</strain>
    </source>
</reference>
<accession>A0A5M6CXH4</accession>
<evidence type="ECO:0000313" key="2">
    <source>
        <dbReference type="Proteomes" id="UP000324479"/>
    </source>
</evidence>
<sequence>MTSGWLRKSHRVGPISEADLLERIEKGQIAPETLVQSSKTRNKWIPMNKVGPAMAAWKRSHPEAADQTAD</sequence>
<dbReference type="AlphaFoldDB" id="A0A5M6CXH4"/>
<dbReference type="Proteomes" id="UP000324479">
    <property type="component" value="Unassembled WGS sequence"/>
</dbReference>
<protein>
    <submittedName>
        <fullName evidence="1">DUF4339 domain-containing protein</fullName>
    </submittedName>
</protein>
<comment type="caution">
    <text evidence="1">The sequence shown here is derived from an EMBL/GenBank/DDBJ whole genome shotgun (WGS) entry which is preliminary data.</text>
</comment>
<name>A0A5M6CXH4_9BACT</name>
<dbReference type="EMBL" id="VWOX01000016">
    <property type="protein sequence ID" value="KAA5539934.1"/>
    <property type="molecule type" value="Genomic_DNA"/>
</dbReference>
<evidence type="ECO:0000313" key="1">
    <source>
        <dbReference type="EMBL" id="KAA5539934.1"/>
    </source>
</evidence>